<dbReference type="EMBL" id="SHKO01000002">
    <property type="protein sequence ID" value="RZT93900.1"/>
    <property type="molecule type" value="Genomic_DNA"/>
</dbReference>
<dbReference type="GO" id="GO:0004519">
    <property type="term" value="F:endonuclease activity"/>
    <property type="evidence" value="ECO:0007669"/>
    <property type="project" value="UniProtKB-KW"/>
</dbReference>
<keyword evidence="2" id="KW-0378">Hydrolase</keyword>
<organism evidence="2 3">
    <name type="scientific">Advenella incenata</name>
    <dbReference type="NCBI Taxonomy" id="267800"/>
    <lineage>
        <taxon>Bacteria</taxon>
        <taxon>Pseudomonadati</taxon>
        <taxon>Pseudomonadota</taxon>
        <taxon>Betaproteobacteria</taxon>
        <taxon>Burkholderiales</taxon>
        <taxon>Alcaligenaceae</taxon>
    </lineage>
</organism>
<keyword evidence="2" id="KW-0540">Nuclease</keyword>
<keyword evidence="3" id="KW-1185">Reference proteome</keyword>
<keyword evidence="2" id="KW-0255">Endonuclease</keyword>
<dbReference type="InterPro" id="IPR011856">
    <property type="entry name" value="tRNA_endonuc-like_dom_sf"/>
</dbReference>
<accession>A0A4Q7VDQ2</accession>
<dbReference type="Proteomes" id="UP000293398">
    <property type="component" value="Unassembled WGS sequence"/>
</dbReference>
<comment type="caution">
    <text evidence="2">The sequence shown here is derived from an EMBL/GenBank/DDBJ whole genome shotgun (WGS) entry which is preliminary data.</text>
</comment>
<sequence length="234" mass="27488">MTNRKRLHNRYSFHTPARRVVTPSGSIVRGKFPSSKNNRMVRYEGLIEADAVISFELNPAIIHYREQPYKVKYPRNGKLRTYTPDFELLLSNGETLLVEIKHSEFMRRLENKTKYQAIADWLQIKRTQYTIITEQELRIEPRLGNLRYIYRQLSRKQNPRTRLQIIISSLNEYEQSTVGRLNIAVAKYQLTAFDFLAAGLISCSLDEPISNSTALIRLEENDNGWFYICKKYGF</sequence>
<dbReference type="InterPro" id="IPR014833">
    <property type="entry name" value="TnsA_N"/>
</dbReference>
<proteinExistence type="predicted"/>
<evidence type="ECO:0000313" key="3">
    <source>
        <dbReference type="Proteomes" id="UP000293398"/>
    </source>
</evidence>
<dbReference type="Gene3D" id="3.40.1350.10">
    <property type="match status" value="1"/>
</dbReference>
<dbReference type="Pfam" id="PF08722">
    <property type="entry name" value="Tn7_TnsA-like_N"/>
    <property type="match status" value="1"/>
</dbReference>
<feature type="domain" description="TnsA endonuclease N-terminal" evidence="1">
    <location>
        <begin position="58"/>
        <end position="134"/>
    </location>
</feature>
<evidence type="ECO:0000259" key="1">
    <source>
        <dbReference type="Pfam" id="PF08722"/>
    </source>
</evidence>
<dbReference type="GO" id="GO:0003676">
    <property type="term" value="F:nucleic acid binding"/>
    <property type="evidence" value="ECO:0007669"/>
    <property type="project" value="InterPro"/>
</dbReference>
<dbReference type="RefSeq" id="WP_165393037.1">
    <property type="nucleotide sequence ID" value="NZ_SHKO01000002.1"/>
</dbReference>
<protein>
    <submittedName>
        <fullName evidence="2">TnsA endonuclease-like protein</fullName>
    </submittedName>
</protein>
<dbReference type="AlphaFoldDB" id="A0A4Q7VDQ2"/>
<reference evidence="2 3" key="1">
    <citation type="submission" date="2019-02" db="EMBL/GenBank/DDBJ databases">
        <title>Genomic Encyclopedia of Type Strains, Phase IV (KMG-IV): sequencing the most valuable type-strain genomes for metagenomic binning, comparative biology and taxonomic classification.</title>
        <authorList>
            <person name="Goeker M."/>
        </authorList>
    </citation>
    <scope>NUCLEOTIDE SEQUENCE [LARGE SCALE GENOMIC DNA]</scope>
    <source>
        <strain evidence="2 3">DSM 23814</strain>
    </source>
</reference>
<name>A0A4Q7VDQ2_9BURK</name>
<evidence type="ECO:0000313" key="2">
    <source>
        <dbReference type="EMBL" id="RZT93900.1"/>
    </source>
</evidence>
<gene>
    <name evidence="2" type="ORF">EV681_2312</name>
</gene>